<dbReference type="GO" id="GO:0005634">
    <property type="term" value="C:nucleus"/>
    <property type="evidence" value="ECO:0007669"/>
    <property type="project" value="UniProtKB-ARBA"/>
</dbReference>
<dbReference type="GO" id="GO:0004721">
    <property type="term" value="F:phosphoprotein phosphatase activity"/>
    <property type="evidence" value="ECO:0007669"/>
    <property type="project" value="UniProtKB-KW"/>
</dbReference>
<dbReference type="NCBIfam" id="TIGR02251">
    <property type="entry name" value="HIF-SF_euk"/>
    <property type="match status" value="1"/>
</dbReference>
<dbReference type="CDD" id="cd07521">
    <property type="entry name" value="HAD_FCP1-like"/>
    <property type="match status" value="1"/>
</dbReference>
<dbReference type="FunFam" id="3.40.50.1000:FF:000015">
    <property type="entry name" value="CTD small phosphatase-like protein 2"/>
    <property type="match status" value="1"/>
</dbReference>
<dbReference type="Pfam" id="PF03031">
    <property type="entry name" value="NIF"/>
    <property type="match status" value="1"/>
</dbReference>
<feature type="region of interest" description="Disordered" evidence="5">
    <location>
        <begin position="544"/>
        <end position="570"/>
    </location>
</feature>
<dbReference type="AlphaFoldDB" id="A0A2M4AF91"/>
<feature type="domain" description="FCP1 homology" evidence="6">
    <location>
        <begin position="607"/>
        <end position="766"/>
    </location>
</feature>
<comment type="function">
    <text evidence="3">Probable phosphatase.</text>
</comment>
<dbReference type="InterPro" id="IPR050365">
    <property type="entry name" value="TIM50"/>
</dbReference>
<dbReference type="InterPro" id="IPR004274">
    <property type="entry name" value="FCP1_dom"/>
</dbReference>
<evidence type="ECO:0000313" key="7">
    <source>
        <dbReference type="EMBL" id="MBW39445.1"/>
    </source>
</evidence>
<protein>
    <submittedName>
        <fullName evidence="7">Putative tfiif-interacting ctd phosphatase</fullName>
    </submittedName>
</protein>
<keyword evidence="1" id="KW-0378">Hydrolase</keyword>
<dbReference type="InterPro" id="IPR023214">
    <property type="entry name" value="HAD_sf"/>
</dbReference>
<dbReference type="SMART" id="SM00577">
    <property type="entry name" value="CPDc"/>
    <property type="match status" value="1"/>
</dbReference>
<dbReference type="EMBL" id="GGFK01006124">
    <property type="protein sequence ID" value="MBW39445.1"/>
    <property type="molecule type" value="Transcribed_RNA"/>
</dbReference>
<dbReference type="Gene3D" id="3.40.50.1000">
    <property type="entry name" value="HAD superfamily/HAD-like"/>
    <property type="match status" value="1"/>
</dbReference>
<sequence>MWLRSERRDRRLRSSKARLAVKFKPFSKLASSKAKRRSSADVKTTNRLAAAGCANQLPKCRLNKNNTNLVSPNTSKGSVCVTNVQADSRVDDAQCVKRNSRSPAPGGKSVALPSLKHAILDDSKENQFWQENDEIIIFDAITTLSMKHMEDISTNSDYLEEVPCSSSLLNTTLTNADTVDPKSADTCSICIKNGPDEGTSDSFNQKSAVSYNSLIQNQSECPINHSGCAMVGILETKESQQPHGQISDSKCITECDSTTSELENEVGPEIAAFIADNMADQIYSQEGSSKRNASTSDNASAIVVPEVDSTTDTVHPYISECNSAQDVINSYPRDMPDSLLPRTSSMSHSLASSAAAGNADPSSFCTASTISSSLPNFNYVSSNSVPYLSTGYEEQQQQTMYNGEHNVENGEMNVTSDFVAMFDEENYRNAALSGRYSDIPYNVLLTQAFLCCGDVGGLNLTENQQYNKNEVFSCVNSNNHGEPRTLSAFQSSALRTTLSEDTASTFPNNAYVSKIEHMYHSHQHEAGQESLIYNYDHNELIPTGVGKNADASDLQHSSNGIETEESSDEQQEDAAFRAFDPYYFIKHLPPLTSEIRLKCPALPLKTRSSPEFSLALDLDETLVHCSLVELSGASFKFPVIFQECEYTVFVRTRPFFREFLEKVSRLFEVILFTASKRVYADKLLNLLDPERRLIKYRLFREHCVLVNGNYIKDLTVLGRDLSRTIIIDNSPQAFGYQLDNGIPIESWFADQSDSELMKILPFLERLAQMREDVRPHIREKFRLFSYLPPD</sequence>
<evidence type="ECO:0000256" key="2">
    <source>
        <dbReference type="ARBA" id="ARBA00022912"/>
    </source>
</evidence>
<proteinExistence type="inferred from homology"/>
<comment type="similarity">
    <text evidence="4">Belongs to the CTDSPL2 family.</text>
</comment>
<evidence type="ECO:0000256" key="1">
    <source>
        <dbReference type="ARBA" id="ARBA00022801"/>
    </source>
</evidence>
<evidence type="ECO:0000256" key="3">
    <source>
        <dbReference type="ARBA" id="ARBA00037324"/>
    </source>
</evidence>
<evidence type="ECO:0000259" key="6">
    <source>
        <dbReference type="PROSITE" id="PS50969"/>
    </source>
</evidence>
<evidence type="ECO:0000256" key="4">
    <source>
        <dbReference type="ARBA" id="ARBA00038355"/>
    </source>
</evidence>
<name>A0A2M4AF91_9DIPT</name>
<dbReference type="InterPro" id="IPR011948">
    <property type="entry name" value="Dullard_phosphatase"/>
</dbReference>
<dbReference type="PROSITE" id="PS50969">
    <property type="entry name" value="FCP1"/>
    <property type="match status" value="1"/>
</dbReference>
<dbReference type="InterPro" id="IPR036412">
    <property type="entry name" value="HAD-like_sf"/>
</dbReference>
<keyword evidence="2" id="KW-0904">Protein phosphatase</keyword>
<reference evidence="7" key="1">
    <citation type="submission" date="2018-01" db="EMBL/GenBank/DDBJ databases">
        <title>An insight into the sialome of Amazonian anophelines.</title>
        <authorList>
            <person name="Ribeiro J.M."/>
            <person name="Scarpassa V."/>
            <person name="Calvo E."/>
        </authorList>
    </citation>
    <scope>NUCLEOTIDE SEQUENCE</scope>
    <source>
        <tissue evidence="7">Salivary glands</tissue>
    </source>
</reference>
<dbReference type="PANTHER" id="PTHR12210">
    <property type="entry name" value="DULLARD PROTEIN PHOSPHATASE"/>
    <property type="match status" value="1"/>
</dbReference>
<organism evidence="7">
    <name type="scientific">Anopheles triannulatus</name>
    <dbReference type="NCBI Taxonomy" id="58253"/>
    <lineage>
        <taxon>Eukaryota</taxon>
        <taxon>Metazoa</taxon>
        <taxon>Ecdysozoa</taxon>
        <taxon>Arthropoda</taxon>
        <taxon>Hexapoda</taxon>
        <taxon>Insecta</taxon>
        <taxon>Pterygota</taxon>
        <taxon>Neoptera</taxon>
        <taxon>Endopterygota</taxon>
        <taxon>Diptera</taxon>
        <taxon>Nematocera</taxon>
        <taxon>Culicoidea</taxon>
        <taxon>Culicidae</taxon>
        <taxon>Anophelinae</taxon>
        <taxon>Anopheles</taxon>
    </lineage>
</organism>
<dbReference type="SUPFAM" id="SSF56784">
    <property type="entry name" value="HAD-like"/>
    <property type="match status" value="1"/>
</dbReference>
<evidence type="ECO:0000256" key="5">
    <source>
        <dbReference type="SAM" id="MobiDB-lite"/>
    </source>
</evidence>
<accession>A0A2M4AF91</accession>